<comment type="catalytic activity">
    <reaction evidence="1 9">
        <text>4-amino-5-aminomethyl-2-methylpyrimidine + H2O = 4-amino-5-hydroxymethyl-2-methylpyrimidine + NH4(+)</text>
        <dbReference type="Rhea" id="RHEA:31799"/>
        <dbReference type="ChEBI" id="CHEBI:15377"/>
        <dbReference type="ChEBI" id="CHEBI:16892"/>
        <dbReference type="ChEBI" id="CHEBI:28938"/>
        <dbReference type="ChEBI" id="CHEBI:63416"/>
        <dbReference type="EC" id="3.5.99.2"/>
    </reaction>
</comment>
<dbReference type="PANTHER" id="PTHR43198:SF2">
    <property type="entry name" value="SI:CH1073-67J19.1-RELATED"/>
    <property type="match status" value="1"/>
</dbReference>
<comment type="pathway">
    <text evidence="2 9">Cofactor biosynthesis; thiamine diphosphate biosynthesis.</text>
</comment>
<dbReference type="GO" id="GO:0050334">
    <property type="term" value="F:thiaminase activity"/>
    <property type="evidence" value="ECO:0007669"/>
    <property type="project" value="UniProtKB-UniRule"/>
</dbReference>
<evidence type="ECO:0000256" key="10">
    <source>
        <dbReference type="PIRSR" id="PIRSR003170-1"/>
    </source>
</evidence>
<dbReference type="SUPFAM" id="SSF48613">
    <property type="entry name" value="Heme oxygenase-like"/>
    <property type="match status" value="1"/>
</dbReference>
<dbReference type="NCBIfam" id="TIGR04306">
    <property type="entry name" value="salvage_TenA"/>
    <property type="match status" value="1"/>
</dbReference>
<evidence type="ECO:0000313" key="13">
    <source>
        <dbReference type="Proteomes" id="UP000053681"/>
    </source>
</evidence>
<dbReference type="GO" id="GO:0009228">
    <property type="term" value="P:thiamine biosynthetic process"/>
    <property type="evidence" value="ECO:0007669"/>
    <property type="project" value="UniProtKB-KW"/>
</dbReference>
<keyword evidence="13" id="KW-1185">Reference proteome</keyword>
<evidence type="ECO:0000256" key="1">
    <source>
        <dbReference type="ARBA" id="ARBA00001881"/>
    </source>
</evidence>
<keyword evidence="7 9" id="KW-0784">Thiamine biosynthesis</keyword>
<dbReference type="InterPro" id="IPR016084">
    <property type="entry name" value="Haem_Oase-like_multi-hlx"/>
</dbReference>
<name>A0A0V8JQ66_9BACI</name>
<gene>
    <name evidence="12" type="ORF">AS180_04455</name>
</gene>
<dbReference type="GO" id="GO:0009229">
    <property type="term" value="P:thiamine diphosphate biosynthetic process"/>
    <property type="evidence" value="ECO:0007669"/>
    <property type="project" value="UniProtKB-UniPathway"/>
</dbReference>
<evidence type="ECO:0000313" key="12">
    <source>
        <dbReference type="EMBL" id="KSU89105.1"/>
    </source>
</evidence>
<dbReference type="RefSeq" id="WP_062686490.1">
    <property type="nucleotide sequence ID" value="NZ_KQ758631.1"/>
</dbReference>
<feature type="active site" description="Proton donor" evidence="10">
    <location>
        <position position="207"/>
    </location>
</feature>
<feature type="domain" description="Thiaminase-2/PQQC" evidence="11">
    <location>
        <begin position="9"/>
        <end position="216"/>
    </location>
</feature>
<evidence type="ECO:0000256" key="9">
    <source>
        <dbReference type="PIRNR" id="PIRNR003170"/>
    </source>
</evidence>
<dbReference type="PANTHER" id="PTHR43198">
    <property type="entry name" value="BIFUNCTIONAL TH2 PROTEIN"/>
    <property type="match status" value="1"/>
</dbReference>
<evidence type="ECO:0000256" key="5">
    <source>
        <dbReference type="ARBA" id="ARBA00012684"/>
    </source>
</evidence>
<comment type="caution">
    <text evidence="12">The sequence shown here is derived from an EMBL/GenBank/DDBJ whole genome shotgun (WGS) entry which is preliminary data.</text>
</comment>
<dbReference type="Pfam" id="PF03070">
    <property type="entry name" value="TENA_THI-4"/>
    <property type="match status" value="1"/>
</dbReference>
<dbReference type="InterPro" id="IPR050967">
    <property type="entry name" value="Thiamine_Salvage_TenA"/>
</dbReference>
<sequence>MSFSAQLRKEAAYIYDSIFQHPFVAGIKEGKVPKEALIHYVSQDYEYLTAFVRIYGAALTKCSTRDEMEVFNNGISIVLHSEVHPHNNFCKVAGIRYEDMKHQPLAPTANHYISHMMTVAHTGTLGEIIAVLLPCPWTYVEIGERIAGEVNLTPDHPFYEWISFYTNGEMKETTKWFCDKLDELAEKASAEERRRMKEHFIKSCELEYLFWDMAYKQEQWPLSQTIVHS</sequence>
<dbReference type="GO" id="GO:0005829">
    <property type="term" value="C:cytosol"/>
    <property type="evidence" value="ECO:0007669"/>
    <property type="project" value="TreeGrafter"/>
</dbReference>
<dbReference type="PIRSF" id="PIRSF003170">
    <property type="entry name" value="Pet18p"/>
    <property type="match status" value="1"/>
</dbReference>
<dbReference type="Proteomes" id="UP000053681">
    <property type="component" value="Unassembled WGS sequence"/>
</dbReference>
<evidence type="ECO:0000256" key="6">
    <source>
        <dbReference type="ARBA" id="ARBA00013647"/>
    </source>
</evidence>
<proteinExistence type="inferred from homology"/>
<dbReference type="InterPro" id="IPR004305">
    <property type="entry name" value="Thiaminase-2/PQQC"/>
</dbReference>
<comment type="catalytic activity">
    <reaction evidence="8 9">
        <text>thiamine + H2O = 5-(2-hydroxyethyl)-4-methylthiazole + 4-amino-5-hydroxymethyl-2-methylpyrimidine + H(+)</text>
        <dbReference type="Rhea" id="RHEA:17509"/>
        <dbReference type="ChEBI" id="CHEBI:15377"/>
        <dbReference type="ChEBI" id="CHEBI:15378"/>
        <dbReference type="ChEBI" id="CHEBI:16892"/>
        <dbReference type="ChEBI" id="CHEBI:17957"/>
        <dbReference type="ChEBI" id="CHEBI:18385"/>
        <dbReference type="EC" id="3.5.99.2"/>
    </reaction>
</comment>
<dbReference type="Gene3D" id="1.20.910.10">
    <property type="entry name" value="Heme oxygenase-like"/>
    <property type="match status" value="1"/>
</dbReference>
<accession>A0A0V8JQ66</accession>
<dbReference type="CDD" id="cd19360">
    <property type="entry name" value="TenA_C_SaTenA-like"/>
    <property type="match status" value="1"/>
</dbReference>
<reference evidence="12 13" key="1">
    <citation type="submission" date="2015-11" db="EMBL/GenBank/DDBJ databases">
        <title>Bacillus caseinolyticus sp nov.</title>
        <authorList>
            <person name="Dastager S.G."/>
            <person name="Mawlankar R."/>
        </authorList>
    </citation>
    <scope>NUCLEOTIDE SEQUENCE [LARGE SCALE GENOMIC DNA]</scope>
    <source>
        <strain evidence="12 13">SGD-V-76</strain>
    </source>
</reference>
<evidence type="ECO:0000256" key="3">
    <source>
        <dbReference type="ARBA" id="ARBA00010264"/>
    </source>
</evidence>
<dbReference type="InterPro" id="IPR027574">
    <property type="entry name" value="Thiaminase_II"/>
</dbReference>
<evidence type="ECO:0000256" key="8">
    <source>
        <dbReference type="ARBA" id="ARBA00048337"/>
    </source>
</evidence>
<comment type="similarity">
    <text evidence="3 9">Belongs to the TenA family.</text>
</comment>
<protein>
    <recommendedName>
        <fullName evidence="6 9">Aminopyrimidine aminohydrolase</fullName>
        <ecNumber evidence="5 9">3.5.99.2</ecNumber>
    </recommendedName>
</protein>
<dbReference type="EC" id="3.5.99.2" evidence="5 9"/>
<keyword evidence="9" id="KW-0378">Hydrolase</keyword>
<dbReference type="EMBL" id="LNQP01000011">
    <property type="protein sequence ID" value="KSU89105.1"/>
    <property type="molecule type" value="Genomic_DNA"/>
</dbReference>
<evidence type="ECO:0000256" key="2">
    <source>
        <dbReference type="ARBA" id="ARBA00004948"/>
    </source>
</evidence>
<dbReference type="AlphaFoldDB" id="A0A0V8JQ66"/>
<organism evidence="12 13">
    <name type="scientific">Priestia veravalensis</name>
    <dbReference type="NCBI Taxonomy" id="1414648"/>
    <lineage>
        <taxon>Bacteria</taxon>
        <taxon>Bacillati</taxon>
        <taxon>Bacillota</taxon>
        <taxon>Bacilli</taxon>
        <taxon>Bacillales</taxon>
        <taxon>Bacillaceae</taxon>
        <taxon>Priestia</taxon>
    </lineage>
</organism>
<evidence type="ECO:0000256" key="7">
    <source>
        <dbReference type="ARBA" id="ARBA00022977"/>
    </source>
</evidence>
<evidence type="ECO:0000256" key="4">
    <source>
        <dbReference type="ARBA" id="ARBA00011881"/>
    </source>
</evidence>
<dbReference type="InterPro" id="IPR026285">
    <property type="entry name" value="TenA_E"/>
</dbReference>
<evidence type="ECO:0000259" key="11">
    <source>
        <dbReference type="Pfam" id="PF03070"/>
    </source>
</evidence>
<comment type="subunit">
    <text evidence="4">Homotetramer.</text>
</comment>
<comment type="function">
    <text evidence="9">Catalyzes an amino-pyrimidine hydrolysis reaction at the C5' of the pyrimidine moiety of thiamine compounds, a reaction that is part of a thiamine salvage pathway. Thus, catalyzes the conversion of 4-amino-5-aminomethyl-2-methylpyrimidine to 4-amino-5-hydroxymethyl-2-methylpyrimidine (HMP).</text>
</comment>
<dbReference type="UniPathway" id="UPA00060"/>